<evidence type="ECO:0000313" key="3">
    <source>
        <dbReference type="Proteomes" id="UP000237839"/>
    </source>
</evidence>
<dbReference type="PANTHER" id="PTHR43535">
    <property type="entry name" value="PHOSPHATIDATE CYTIDYLYLTRANSFERASE"/>
    <property type="match status" value="1"/>
</dbReference>
<reference evidence="2 3" key="1">
    <citation type="submission" date="2018-02" db="EMBL/GenBank/DDBJ databases">
        <title>Solimicrobium silvestre gen. nov., sp. nov., isolated from alpine forest soil.</title>
        <authorList>
            <person name="Margesin R."/>
            <person name="Albuquerque L."/>
            <person name="Zhang D.-C."/>
            <person name="Froufe H.J.C."/>
            <person name="Severino R."/>
            <person name="Roxo I."/>
            <person name="Egas C."/>
            <person name="Da Costa M.S."/>
        </authorList>
    </citation>
    <scope>NUCLEOTIDE SEQUENCE [LARGE SCALE GENOMIC DNA]</scope>
    <source>
        <strain evidence="2 3">S20-91</strain>
    </source>
</reference>
<dbReference type="GO" id="GO:0009273">
    <property type="term" value="P:peptidoglycan-based cell wall biogenesis"/>
    <property type="evidence" value="ECO:0007669"/>
    <property type="project" value="TreeGrafter"/>
</dbReference>
<dbReference type="Proteomes" id="UP000237839">
    <property type="component" value="Unassembled WGS sequence"/>
</dbReference>
<accession>A0A2S9H1D6</accession>
<evidence type="ECO:0000313" key="2">
    <source>
        <dbReference type="EMBL" id="PRC93676.1"/>
    </source>
</evidence>
<keyword evidence="2" id="KW-0808">Transferase</keyword>
<dbReference type="Pfam" id="PF01148">
    <property type="entry name" value="CTP_transf_1"/>
    <property type="match status" value="1"/>
</dbReference>
<feature type="transmembrane region" description="Helical" evidence="1">
    <location>
        <begin position="268"/>
        <end position="287"/>
    </location>
</feature>
<feature type="transmembrane region" description="Helical" evidence="1">
    <location>
        <begin position="194"/>
        <end position="212"/>
    </location>
</feature>
<feature type="transmembrane region" description="Helical" evidence="1">
    <location>
        <begin position="40"/>
        <end position="64"/>
    </location>
</feature>
<dbReference type="EMBL" id="PUGF01000006">
    <property type="protein sequence ID" value="PRC93676.1"/>
    <property type="molecule type" value="Genomic_DNA"/>
</dbReference>
<proteinExistence type="predicted"/>
<feature type="transmembrane region" description="Helical" evidence="1">
    <location>
        <begin position="100"/>
        <end position="117"/>
    </location>
</feature>
<feature type="transmembrane region" description="Helical" evidence="1">
    <location>
        <begin position="124"/>
        <end position="143"/>
    </location>
</feature>
<dbReference type="PANTHER" id="PTHR43535:SF1">
    <property type="entry name" value="PHOSPHATIDATE CYTIDYLYLTRANSFERASE"/>
    <property type="match status" value="1"/>
</dbReference>
<organism evidence="2 3">
    <name type="scientific">Solimicrobium silvestre</name>
    <dbReference type="NCBI Taxonomy" id="2099400"/>
    <lineage>
        <taxon>Bacteria</taxon>
        <taxon>Pseudomonadati</taxon>
        <taxon>Pseudomonadota</taxon>
        <taxon>Betaproteobacteria</taxon>
        <taxon>Burkholderiales</taxon>
        <taxon>Oxalobacteraceae</taxon>
        <taxon>Solimicrobium</taxon>
    </lineage>
</organism>
<feature type="transmembrane region" description="Helical" evidence="1">
    <location>
        <begin position="76"/>
        <end position="94"/>
    </location>
</feature>
<keyword evidence="1" id="KW-0472">Membrane</keyword>
<keyword evidence="1" id="KW-1133">Transmembrane helix</keyword>
<dbReference type="GO" id="GO:0005886">
    <property type="term" value="C:plasma membrane"/>
    <property type="evidence" value="ECO:0007669"/>
    <property type="project" value="TreeGrafter"/>
</dbReference>
<comment type="caution">
    <text evidence="2">The sequence shown here is derived from an EMBL/GenBank/DDBJ whole genome shotgun (WGS) entry which is preliminary data.</text>
</comment>
<keyword evidence="2" id="KW-0548">Nucleotidyltransferase</keyword>
<dbReference type="GO" id="GO:0016779">
    <property type="term" value="F:nucleotidyltransferase activity"/>
    <property type="evidence" value="ECO:0007669"/>
    <property type="project" value="UniProtKB-KW"/>
</dbReference>
<evidence type="ECO:0000256" key="1">
    <source>
        <dbReference type="SAM" id="Phobius"/>
    </source>
</evidence>
<keyword evidence="1" id="KW-0812">Transmembrane</keyword>
<protein>
    <submittedName>
        <fullName evidence="2">Putative CDP-diglyceride synthetase/phosphatidate cytidylyltransferase</fullName>
    </submittedName>
</protein>
<keyword evidence="3" id="KW-1185">Reference proteome</keyword>
<dbReference type="AlphaFoldDB" id="A0A2S9H1D6"/>
<name>A0A2S9H1D6_9BURK</name>
<gene>
    <name evidence="2" type="ORF">S2091_1677</name>
</gene>
<sequence length="288" mass="32143">MLILYSILGISSAVIAIKTRALTVSQLRQQVFAWWRIFPIVTLSLFFYPLGPLLLMLFICGLSMRELATHFSGAQHIFWLACGLVLVCAVFLWIDHSAHFVVFFPCLLILQLLFFMRRRDPNQLVLLLFLFCCYCVGFVINLMHLPLSDDTGLAWLFYLFALTALNDIAQFVSGKLFGCHAIASRISPNKTWEGLIGGVLISMLVSVLLGRYLNLADIPFLLLLALLLSLGGFAGDLLFSAAKRFLGIKDFSQLIPGHGGILDRIDSLTITAPLLYLAIYFSLNGFLL</sequence>
<feature type="transmembrane region" description="Helical" evidence="1">
    <location>
        <begin position="218"/>
        <end position="239"/>
    </location>
</feature>